<name>A0A0F9G2P2_9ZZZZ</name>
<comment type="caution">
    <text evidence="1">The sequence shown here is derived from an EMBL/GenBank/DDBJ whole genome shotgun (WGS) entry which is preliminary data.</text>
</comment>
<dbReference type="AlphaFoldDB" id="A0A0F9G2P2"/>
<sequence>MPSWKQTSYEMVADEIRAMFLRGPSYALACSIADRFQQDNPRFDREKFLTLVFQVMSKGGGE</sequence>
<evidence type="ECO:0000313" key="1">
    <source>
        <dbReference type="EMBL" id="KKL63800.1"/>
    </source>
</evidence>
<dbReference type="EMBL" id="LAZR01028044">
    <property type="protein sequence ID" value="KKL63800.1"/>
    <property type="molecule type" value="Genomic_DNA"/>
</dbReference>
<organism evidence="1">
    <name type="scientific">marine sediment metagenome</name>
    <dbReference type="NCBI Taxonomy" id="412755"/>
    <lineage>
        <taxon>unclassified sequences</taxon>
        <taxon>metagenomes</taxon>
        <taxon>ecological metagenomes</taxon>
    </lineage>
</organism>
<gene>
    <name evidence="1" type="ORF">LCGC14_2171490</name>
</gene>
<proteinExistence type="predicted"/>
<reference evidence="1" key="1">
    <citation type="journal article" date="2015" name="Nature">
        <title>Complex archaea that bridge the gap between prokaryotes and eukaryotes.</title>
        <authorList>
            <person name="Spang A."/>
            <person name="Saw J.H."/>
            <person name="Jorgensen S.L."/>
            <person name="Zaremba-Niedzwiedzka K."/>
            <person name="Martijn J."/>
            <person name="Lind A.E."/>
            <person name="van Eijk R."/>
            <person name="Schleper C."/>
            <person name="Guy L."/>
            <person name="Ettema T.J."/>
        </authorList>
    </citation>
    <scope>NUCLEOTIDE SEQUENCE</scope>
</reference>
<accession>A0A0F9G2P2</accession>
<protein>
    <submittedName>
        <fullName evidence="1">Uncharacterized protein</fullName>
    </submittedName>
</protein>